<proteinExistence type="predicted"/>
<name>A0A5J4VUG8_9EUKA</name>
<dbReference type="AlphaFoldDB" id="A0A5J4VUG8"/>
<comment type="caution">
    <text evidence="2">The sequence shown here is derived from an EMBL/GenBank/DDBJ whole genome shotgun (WGS) entry which is preliminary data.</text>
</comment>
<dbReference type="PROSITE" id="PS51257">
    <property type="entry name" value="PROKAR_LIPOPROTEIN"/>
    <property type="match status" value="1"/>
</dbReference>
<dbReference type="Proteomes" id="UP000324800">
    <property type="component" value="Unassembled WGS sequence"/>
</dbReference>
<evidence type="ECO:0000313" key="3">
    <source>
        <dbReference type="Proteomes" id="UP000324800"/>
    </source>
</evidence>
<feature type="region of interest" description="Disordered" evidence="1">
    <location>
        <begin position="123"/>
        <end position="150"/>
    </location>
</feature>
<evidence type="ECO:0000313" key="2">
    <source>
        <dbReference type="EMBL" id="KAA6386257.1"/>
    </source>
</evidence>
<reference evidence="2 3" key="1">
    <citation type="submission" date="2019-03" db="EMBL/GenBank/DDBJ databases">
        <title>Single cell metagenomics reveals metabolic interactions within the superorganism composed of flagellate Streblomastix strix and complex community of Bacteroidetes bacteria on its surface.</title>
        <authorList>
            <person name="Treitli S.C."/>
            <person name="Kolisko M."/>
            <person name="Husnik F."/>
            <person name="Keeling P."/>
            <person name="Hampl V."/>
        </authorList>
    </citation>
    <scope>NUCLEOTIDE SEQUENCE [LARGE SCALE GENOMIC DNA]</scope>
    <source>
        <strain evidence="2">ST1C</strain>
    </source>
</reference>
<organism evidence="2 3">
    <name type="scientific">Streblomastix strix</name>
    <dbReference type="NCBI Taxonomy" id="222440"/>
    <lineage>
        <taxon>Eukaryota</taxon>
        <taxon>Metamonada</taxon>
        <taxon>Preaxostyla</taxon>
        <taxon>Oxymonadida</taxon>
        <taxon>Streblomastigidae</taxon>
        <taxon>Streblomastix</taxon>
    </lineage>
</organism>
<protein>
    <recommendedName>
        <fullName evidence="4">OTU domain-containing protein</fullName>
    </recommendedName>
</protein>
<dbReference type="EMBL" id="SNRW01004884">
    <property type="protein sequence ID" value="KAA6386257.1"/>
    <property type="molecule type" value="Genomic_DNA"/>
</dbReference>
<evidence type="ECO:0000256" key="1">
    <source>
        <dbReference type="SAM" id="MobiDB-lite"/>
    </source>
</evidence>
<feature type="region of interest" description="Disordered" evidence="1">
    <location>
        <begin position="167"/>
        <end position="186"/>
    </location>
</feature>
<gene>
    <name evidence="2" type="ORF">EZS28_018215</name>
</gene>
<evidence type="ECO:0008006" key="4">
    <source>
        <dbReference type="Google" id="ProtNLM"/>
    </source>
</evidence>
<dbReference type="Gene3D" id="3.90.70.80">
    <property type="match status" value="1"/>
</dbReference>
<feature type="compositionally biased region" description="Basic and acidic residues" evidence="1">
    <location>
        <begin position="124"/>
        <end position="136"/>
    </location>
</feature>
<dbReference type="OrthoDB" id="415023at2759"/>
<accession>A0A5J4VUG8</accession>
<sequence>MAPKLPKRSTKALISRRRCSQLAALILACLLDFPGQPTHLARDYSVSVRKVYDIAKCYCRATQYTERHTKFPSNITSEQQLKLATVSPGYRSPLPFIIIGNLLSIPRELQDIADSEQATFSPISRDDIVKDDEDPKYPNGRHPLNSAQSARVLVTPKKRKRDELQQDANIEEQKNPDLTETNSKIKQKQQRTVYTKFDKIFIGKSRANVLKAQRNDDLQTLIREVQEEGIRYGFIADEETLEQYVAKMKNNGESGDGRIFGVICDLYNIKIRIRMPGNIEVEDGKEGKPVIELSYEGHIHYVYIRKD</sequence>